<comment type="caution">
    <text evidence="14">The sequence shown here is derived from an EMBL/GenBank/DDBJ whole genome shotgun (WGS) entry which is preliminary data.</text>
</comment>
<dbReference type="Pfam" id="PF00072">
    <property type="entry name" value="Response_reg"/>
    <property type="match status" value="1"/>
</dbReference>
<keyword evidence="11" id="KW-0812">Transmembrane</keyword>
<keyword evidence="11" id="KW-1133">Transmembrane helix</keyword>
<protein>
    <recommendedName>
        <fullName evidence="3">Stage 0 sporulation protein A homolog</fullName>
        <ecNumber evidence="2">2.7.13.3</ecNumber>
    </recommendedName>
</protein>
<keyword evidence="10" id="KW-0175">Coiled coil</keyword>
<keyword evidence="11" id="KW-0472">Membrane</keyword>
<dbReference type="RefSeq" id="WP_202748055.1">
    <property type="nucleotide sequence ID" value="NZ_JAESWC010000002.1"/>
</dbReference>
<keyword evidence="5" id="KW-0808">Transferase</keyword>
<dbReference type="CDD" id="cd16922">
    <property type="entry name" value="HATPase_EvgS-ArcB-TorS-like"/>
    <property type="match status" value="2"/>
</dbReference>
<proteinExistence type="predicted"/>
<keyword evidence="7" id="KW-0902">Two-component regulatory system</keyword>
<dbReference type="InterPro" id="IPR001789">
    <property type="entry name" value="Sig_transdc_resp-reg_receiver"/>
</dbReference>
<gene>
    <name evidence="14" type="ORF">JK636_06700</name>
</gene>
<dbReference type="InterPro" id="IPR004358">
    <property type="entry name" value="Sig_transdc_His_kin-like_C"/>
</dbReference>
<dbReference type="Pfam" id="PF07695">
    <property type="entry name" value="7TMR-DISM_7TM"/>
    <property type="match status" value="1"/>
</dbReference>
<evidence type="ECO:0000256" key="1">
    <source>
        <dbReference type="ARBA" id="ARBA00000085"/>
    </source>
</evidence>
<evidence type="ECO:0000256" key="10">
    <source>
        <dbReference type="SAM" id="Coils"/>
    </source>
</evidence>
<feature type="coiled-coil region" evidence="10">
    <location>
        <begin position="817"/>
        <end position="851"/>
    </location>
</feature>
<feature type="modified residue" description="4-aspartylphosphate" evidence="9">
    <location>
        <position position="741"/>
    </location>
</feature>
<dbReference type="SUPFAM" id="SSF49785">
    <property type="entry name" value="Galactose-binding domain-like"/>
    <property type="match status" value="1"/>
</dbReference>
<accession>A0ABS1T7X0</accession>
<evidence type="ECO:0000256" key="7">
    <source>
        <dbReference type="ARBA" id="ARBA00023012"/>
    </source>
</evidence>
<dbReference type="Gene3D" id="3.40.50.2300">
    <property type="match status" value="1"/>
</dbReference>
<dbReference type="InterPro" id="IPR036097">
    <property type="entry name" value="HisK_dim/P_sf"/>
</dbReference>
<dbReference type="InterPro" id="IPR008979">
    <property type="entry name" value="Galactose-bd-like_sf"/>
</dbReference>
<feature type="transmembrane region" description="Helical" evidence="11">
    <location>
        <begin position="232"/>
        <end position="250"/>
    </location>
</feature>
<comment type="function">
    <text evidence="8">May play the central regulatory role in sporulation. It may be an element of the effector pathway responsible for the activation of sporulation genes in response to nutritional stress. Spo0A may act in concert with spo0H (a sigma factor) to control the expression of some genes that are critical to the sporulation process.</text>
</comment>
<evidence type="ECO:0000256" key="3">
    <source>
        <dbReference type="ARBA" id="ARBA00018672"/>
    </source>
</evidence>
<evidence type="ECO:0000256" key="8">
    <source>
        <dbReference type="ARBA" id="ARBA00024867"/>
    </source>
</evidence>
<dbReference type="PROSITE" id="PS50110">
    <property type="entry name" value="RESPONSE_REGULATORY"/>
    <property type="match status" value="1"/>
</dbReference>
<evidence type="ECO:0000256" key="2">
    <source>
        <dbReference type="ARBA" id="ARBA00012438"/>
    </source>
</evidence>
<dbReference type="InterPro" id="IPR003661">
    <property type="entry name" value="HisK_dim/P_dom"/>
</dbReference>
<feature type="transmembrane region" description="Helical" evidence="11">
    <location>
        <begin position="270"/>
        <end position="289"/>
    </location>
</feature>
<keyword evidence="15" id="KW-1185">Reference proteome</keyword>
<dbReference type="InterPro" id="IPR036890">
    <property type="entry name" value="HATPase_C_sf"/>
</dbReference>
<feature type="domain" description="Histidine kinase" evidence="12">
    <location>
        <begin position="431"/>
        <end position="647"/>
    </location>
</feature>
<dbReference type="CDD" id="cd00082">
    <property type="entry name" value="HisKA"/>
    <property type="match status" value="2"/>
</dbReference>
<evidence type="ECO:0000259" key="13">
    <source>
        <dbReference type="PROSITE" id="PS50110"/>
    </source>
</evidence>
<keyword evidence="4 9" id="KW-0597">Phosphoprotein</keyword>
<dbReference type="InterPro" id="IPR003594">
    <property type="entry name" value="HATPase_dom"/>
</dbReference>
<organism evidence="14 15">
    <name type="scientific">Clostridium rhizosphaerae</name>
    <dbReference type="NCBI Taxonomy" id="2803861"/>
    <lineage>
        <taxon>Bacteria</taxon>
        <taxon>Bacillati</taxon>
        <taxon>Bacillota</taxon>
        <taxon>Clostridia</taxon>
        <taxon>Eubacteriales</taxon>
        <taxon>Clostridiaceae</taxon>
        <taxon>Clostridium</taxon>
    </lineage>
</organism>
<dbReference type="InterPro" id="IPR011006">
    <property type="entry name" value="CheY-like_superfamily"/>
</dbReference>
<dbReference type="Pfam" id="PF00512">
    <property type="entry name" value="HisKA"/>
    <property type="match status" value="2"/>
</dbReference>
<comment type="catalytic activity">
    <reaction evidence="1">
        <text>ATP + protein L-histidine = ADP + protein N-phospho-L-histidine.</text>
        <dbReference type="EC" id="2.7.13.3"/>
    </reaction>
</comment>
<evidence type="ECO:0000259" key="12">
    <source>
        <dbReference type="PROSITE" id="PS50109"/>
    </source>
</evidence>
<reference evidence="14 15" key="1">
    <citation type="submission" date="2021-01" db="EMBL/GenBank/DDBJ databases">
        <title>Genome public.</title>
        <authorList>
            <person name="Liu C."/>
            <person name="Sun Q."/>
        </authorList>
    </citation>
    <scope>NUCLEOTIDE SEQUENCE [LARGE SCALE GENOMIC DNA]</scope>
    <source>
        <strain evidence="14 15">YIM B02515</strain>
    </source>
</reference>
<evidence type="ECO:0000256" key="4">
    <source>
        <dbReference type="ARBA" id="ARBA00022553"/>
    </source>
</evidence>
<dbReference type="SMART" id="SM00387">
    <property type="entry name" value="HATPase_c"/>
    <property type="match status" value="2"/>
</dbReference>
<dbReference type="InterPro" id="IPR005467">
    <property type="entry name" value="His_kinase_dom"/>
</dbReference>
<dbReference type="PROSITE" id="PS50109">
    <property type="entry name" value="HIS_KIN"/>
    <property type="match status" value="2"/>
</dbReference>
<dbReference type="Gene3D" id="3.30.565.10">
    <property type="entry name" value="Histidine kinase-like ATPase, C-terminal domain"/>
    <property type="match status" value="2"/>
</dbReference>
<dbReference type="PANTHER" id="PTHR43047">
    <property type="entry name" value="TWO-COMPONENT HISTIDINE PROTEIN KINASE"/>
    <property type="match status" value="1"/>
</dbReference>
<feature type="transmembrane region" description="Helical" evidence="11">
    <location>
        <begin position="301"/>
        <end position="318"/>
    </location>
</feature>
<dbReference type="SMART" id="SM00388">
    <property type="entry name" value="HisKA"/>
    <property type="match status" value="2"/>
</dbReference>
<evidence type="ECO:0000256" key="6">
    <source>
        <dbReference type="ARBA" id="ARBA00022777"/>
    </source>
</evidence>
<feature type="domain" description="Histidine kinase" evidence="12">
    <location>
        <begin position="861"/>
        <end position="1082"/>
    </location>
</feature>
<dbReference type="SUPFAM" id="SSF55874">
    <property type="entry name" value="ATPase domain of HSP90 chaperone/DNA topoisomerase II/histidine kinase"/>
    <property type="match status" value="2"/>
</dbReference>
<sequence>MKQIRHNLIKLFTMLILVIVFLTVLIKYSSSVGDSKKVAINARAGVIDLRGWDFNKDGIVKLQGEWEYYNNKLLLPDDFKEDVHFDKKYNFIPGYFENSGYGTYRLKILVDDKTDIYSIRIDFLQSAYKLWANGEEVMSVGTVGEDKNLMVPQLMPKSGGLYAKNGEIDLTLQVSNFYSKYSYIDNISIGGYSQINKFNNKKLAFDLFIFGGTFVAAIYNLGLFFKRKKDKSTLYFAIVCLIVAVRTLFLGERFFISIFPSFSYFVSGKIMHWTFYLYVPLIVFFINEFYKGILSKTIIKLTKYSAYIYGILVLLSPWKYYSDLILPFEVLTMLLLIYLIYKVSKVYVFGNQSDHVIVVALFSLLLTRINDILYEYSIILTGSFAPLGTLIFVVCSSFILAERQSIALSNVEDMSEKLKSLNSLKDDFLAMTSHELKTPLNGIIGLSESLIKENATFNYNQKEDLLLINNSAKRLSNLVNDIMIFSKLKNGNIILCKRPVSVKKAIDIVIRFSDVLNINKNIKIDNFVGEDAPFVFGDEDRVQQIFYNLIGNAIKFTHKGKITISYKIINNHIEICVEDTGIGIPKDKLNKIFNIYEQAEGIGEKYGGTGLGLYITKNLIELHGGSIHVFSKEGEGSRFTFTLPLCSEDQNVIDEKSFFDNYKQNENYSNFIDDNKDAMVKYYDNTDKKSKILIVDDEYVNHKVLEGFLKGDRFSIVNAFNGKEALKIIEEQEDFDLVILDMMMPDLLGYEVCNFIREKYSLFELPILIMTADNRLENLVVSFECGANDYLVKPFNKHELNARINTLISLKQSVSQELKLAQDIAAANSQVESLNEKNKESNKKVEELMEYDKLRTEFFTNLSHELRTPLNVICSTIQLMGTLDSSTNMGEERIKYYLSIMNQNSLRLLRLINNLIDMTKVNGGYINLNLVNGNIVYAVEEITQSVAEYIKSKNITITFDTEVEERIICYDEEKLERIMLNILSNAVKFTNEGGSIDVNVYDREKFVEISVKDTGIGIPEDKLEFVFERFAQVDKSMTRRSEGSGIGLSLVKSLVEMHGGKIEARSKLGEGTEFIIKLPLKTVDSDKANSNIIYKEVPESKFDKSLNIEFSDIYM</sequence>
<dbReference type="Proteomes" id="UP000632377">
    <property type="component" value="Unassembled WGS sequence"/>
</dbReference>
<dbReference type="SMART" id="SM00448">
    <property type="entry name" value="REC"/>
    <property type="match status" value="1"/>
</dbReference>
<evidence type="ECO:0000256" key="9">
    <source>
        <dbReference type="PROSITE-ProRule" id="PRU00169"/>
    </source>
</evidence>
<name>A0ABS1T7X0_9CLOT</name>
<dbReference type="InterPro" id="IPR011623">
    <property type="entry name" value="7TMR_DISM_rcpt_extracell_dom1"/>
</dbReference>
<evidence type="ECO:0000256" key="11">
    <source>
        <dbReference type="SAM" id="Phobius"/>
    </source>
</evidence>
<feature type="transmembrane region" description="Helical" evidence="11">
    <location>
        <begin position="203"/>
        <end position="225"/>
    </location>
</feature>
<dbReference type="EC" id="2.7.13.3" evidence="2"/>
<feature type="transmembrane region" description="Helical" evidence="11">
    <location>
        <begin position="7"/>
        <end position="26"/>
    </location>
</feature>
<dbReference type="PRINTS" id="PR00344">
    <property type="entry name" value="BCTRLSENSOR"/>
</dbReference>
<keyword evidence="6" id="KW-0418">Kinase</keyword>
<evidence type="ECO:0000313" key="15">
    <source>
        <dbReference type="Proteomes" id="UP000632377"/>
    </source>
</evidence>
<feature type="domain" description="Response regulatory" evidence="13">
    <location>
        <begin position="691"/>
        <end position="808"/>
    </location>
</feature>
<evidence type="ECO:0000256" key="5">
    <source>
        <dbReference type="ARBA" id="ARBA00022679"/>
    </source>
</evidence>
<dbReference type="Pfam" id="PF02518">
    <property type="entry name" value="HATPase_c"/>
    <property type="match status" value="2"/>
</dbReference>
<feature type="transmembrane region" description="Helical" evidence="11">
    <location>
        <begin position="376"/>
        <end position="400"/>
    </location>
</feature>
<evidence type="ECO:0000313" key="14">
    <source>
        <dbReference type="EMBL" id="MBL4935446.1"/>
    </source>
</evidence>
<dbReference type="SUPFAM" id="SSF47384">
    <property type="entry name" value="Homodimeric domain of signal transducing histidine kinase"/>
    <property type="match status" value="2"/>
</dbReference>
<dbReference type="SUPFAM" id="SSF52172">
    <property type="entry name" value="CheY-like"/>
    <property type="match status" value="1"/>
</dbReference>
<dbReference type="Gene3D" id="1.10.287.130">
    <property type="match status" value="2"/>
</dbReference>
<dbReference type="EMBL" id="JAESWC010000002">
    <property type="protein sequence ID" value="MBL4935446.1"/>
    <property type="molecule type" value="Genomic_DNA"/>
</dbReference>
<feature type="transmembrane region" description="Helical" evidence="11">
    <location>
        <begin position="324"/>
        <end position="341"/>
    </location>
</feature>
<dbReference type="PANTHER" id="PTHR43047:SF72">
    <property type="entry name" value="OSMOSENSING HISTIDINE PROTEIN KINASE SLN1"/>
    <property type="match status" value="1"/>
</dbReference>